<feature type="region of interest" description="Disordered" evidence="1">
    <location>
        <begin position="1"/>
        <end position="264"/>
    </location>
</feature>
<dbReference type="Proteomes" id="UP001338125">
    <property type="component" value="Unassembled WGS sequence"/>
</dbReference>
<keyword evidence="3" id="KW-1185">Reference proteome</keyword>
<sequence length="264" mass="27521">MSDGIAPAIDKVGAPEPTAPEAQAGAPTMDTGKNNIAVCPPAPLEKAEEAPTDAPKTSEETKPIEAKMTDAPASAAAHIIPKPVEIQSVPETPVKEGSPANGSPQPELNISMETDEAEKSNQGDEVPPGVLEPLPTPTASIPSTDEPITEITPNGVPKPAEMTGALQTEDSEKRSESTETGTGEKRKLDDSTGDDESDEQSQEKQGTDEIERADKKIKVDAAAETKTNGGTTKGKPGRPRKDKSAPPIVGRTARKTRSQGPVEV</sequence>
<gene>
    <name evidence="2" type="ORF">PT974_02065</name>
</gene>
<comment type="caution">
    <text evidence="2">The sequence shown here is derived from an EMBL/GenBank/DDBJ whole genome shotgun (WGS) entry which is preliminary data.</text>
</comment>
<protein>
    <submittedName>
        <fullName evidence="2">Uncharacterized protein</fullName>
    </submittedName>
</protein>
<feature type="compositionally biased region" description="Basic and acidic residues" evidence="1">
    <location>
        <begin position="56"/>
        <end position="68"/>
    </location>
</feature>
<accession>A0ABR0SY85</accession>
<name>A0ABR0SY85_9HYPO</name>
<evidence type="ECO:0000256" key="1">
    <source>
        <dbReference type="SAM" id="MobiDB-lite"/>
    </source>
</evidence>
<feature type="compositionally biased region" description="Polar residues" evidence="1">
    <location>
        <begin position="100"/>
        <end position="112"/>
    </location>
</feature>
<reference evidence="2 3" key="1">
    <citation type="submission" date="2024-01" db="EMBL/GenBank/DDBJ databases">
        <title>Complete genome of Cladobotryum mycophilum ATHUM6906.</title>
        <authorList>
            <person name="Christinaki A.C."/>
            <person name="Myridakis A.I."/>
            <person name="Kouvelis V.N."/>
        </authorList>
    </citation>
    <scope>NUCLEOTIDE SEQUENCE [LARGE SCALE GENOMIC DNA]</scope>
    <source>
        <strain evidence="2 3">ATHUM6906</strain>
    </source>
</reference>
<feature type="compositionally biased region" description="Acidic residues" evidence="1">
    <location>
        <begin position="191"/>
        <end position="200"/>
    </location>
</feature>
<evidence type="ECO:0000313" key="2">
    <source>
        <dbReference type="EMBL" id="KAK5996725.1"/>
    </source>
</evidence>
<feature type="compositionally biased region" description="Low complexity" evidence="1">
    <location>
        <begin position="225"/>
        <end position="234"/>
    </location>
</feature>
<organism evidence="2 3">
    <name type="scientific">Cladobotryum mycophilum</name>
    <dbReference type="NCBI Taxonomy" id="491253"/>
    <lineage>
        <taxon>Eukaryota</taxon>
        <taxon>Fungi</taxon>
        <taxon>Dikarya</taxon>
        <taxon>Ascomycota</taxon>
        <taxon>Pezizomycotina</taxon>
        <taxon>Sordariomycetes</taxon>
        <taxon>Hypocreomycetidae</taxon>
        <taxon>Hypocreales</taxon>
        <taxon>Hypocreaceae</taxon>
        <taxon>Cladobotryum</taxon>
    </lineage>
</organism>
<feature type="compositionally biased region" description="Basic and acidic residues" evidence="1">
    <location>
        <begin position="201"/>
        <end position="223"/>
    </location>
</feature>
<feature type="compositionally biased region" description="Basic and acidic residues" evidence="1">
    <location>
        <begin position="170"/>
        <end position="190"/>
    </location>
</feature>
<dbReference type="EMBL" id="JAVFKD010000002">
    <property type="protein sequence ID" value="KAK5996725.1"/>
    <property type="molecule type" value="Genomic_DNA"/>
</dbReference>
<evidence type="ECO:0000313" key="3">
    <source>
        <dbReference type="Proteomes" id="UP001338125"/>
    </source>
</evidence>
<proteinExistence type="predicted"/>